<dbReference type="Proteomes" id="UP001631969">
    <property type="component" value="Unassembled WGS sequence"/>
</dbReference>
<keyword evidence="2" id="KW-1185">Reference proteome</keyword>
<gene>
    <name evidence="1" type="ORF">ACI1P1_03640</name>
</gene>
<dbReference type="EMBL" id="JBJURJ010000002">
    <property type="protein sequence ID" value="MFM9327387.1"/>
    <property type="molecule type" value="Genomic_DNA"/>
</dbReference>
<proteinExistence type="predicted"/>
<reference evidence="1" key="1">
    <citation type="submission" date="2024-12" db="EMBL/GenBank/DDBJ databases">
        <authorList>
            <person name="Wu N."/>
        </authorList>
    </citation>
    <scope>NUCLEOTIDE SEQUENCE</scope>
    <source>
        <strain evidence="1">P15</strain>
    </source>
</reference>
<comment type="caution">
    <text evidence="1">The sequence shown here is derived from an EMBL/GenBank/DDBJ whole genome shotgun (WGS) entry which is preliminary data.</text>
</comment>
<protein>
    <submittedName>
        <fullName evidence="1">Biotin-dependent carboxyltransferase family protein</fullName>
    </submittedName>
</protein>
<accession>A0ACC7NZA2</accession>
<evidence type="ECO:0000313" key="2">
    <source>
        <dbReference type="Proteomes" id="UP001631969"/>
    </source>
</evidence>
<name>A0ACC7NZA2_9BACL</name>
<evidence type="ECO:0000313" key="1">
    <source>
        <dbReference type="EMBL" id="MFM9327387.1"/>
    </source>
</evidence>
<sequence>MMTQDDMLEAGALHVLAPGLSTTVQDLGRSGFRDAGVPAGGAADPQALAIANLLVGNRPGAAGLELTLSGPTLMFGCEAAVALCGAPFEAWLDGQALEPMRPYYVPAGAVLTIRRAAAGCRGVLAVAGGIAVPEVLGSRSTYARARLGGFGGRPLQADDLLLLGPPSGTARRLVALLRRQPGGRSGFAAAPGLATPAPLPGQAAWTVRALRGPEAALFAPEVLRRFFAGPYTVRPEADRMGVRLQGTPIDTTASMVSEAVAPGAVQVPPDGQPIVLLPDCGTTGGYPRIAQVAAVDLPLLGQLRPGVQLRFREIELAEAEELYLERRIALARFEAALLHWFGEE</sequence>
<organism evidence="1 2">
    <name type="scientific">Paenibacillus mesotrionivorans</name>
    <dbReference type="NCBI Taxonomy" id="3160968"/>
    <lineage>
        <taxon>Bacteria</taxon>
        <taxon>Bacillati</taxon>
        <taxon>Bacillota</taxon>
        <taxon>Bacilli</taxon>
        <taxon>Bacillales</taxon>
        <taxon>Paenibacillaceae</taxon>
        <taxon>Paenibacillus</taxon>
    </lineage>
</organism>